<feature type="compositionally biased region" description="Polar residues" evidence="1">
    <location>
        <begin position="22"/>
        <end position="42"/>
    </location>
</feature>
<organism evidence="2 3">
    <name type="scientific">Candidatus Methylobacter favarea</name>
    <dbReference type="NCBI Taxonomy" id="2707345"/>
    <lineage>
        <taxon>Bacteria</taxon>
        <taxon>Pseudomonadati</taxon>
        <taxon>Pseudomonadota</taxon>
        <taxon>Gammaproteobacteria</taxon>
        <taxon>Methylococcales</taxon>
        <taxon>Methylococcaceae</taxon>
        <taxon>Methylobacter</taxon>
    </lineage>
</organism>
<evidence type="ECO:0008006" key="4">
    <source>
        <dbReference type="Google" id="ProtNLM"/>
    </source>
</evidence>
<dbReference type="InterPro" id="IPR036388">
    <property type="entry name" value="WH-like_DNA-bd_sf"/>
</dbReference>
<dbReference type="Proteomes" id="UP000494216">
    <property type="component" value="Unassembled WGS sequence"/>
</dbReference>
<dbReference type="RefSeq" id="WP_174625404.1">
    <property type="nucleotide sequence ID" value="NZ_CADCXN010000050.1"/>
</dbReference>
<gene>
    <name evidence="2" type="ORF">METHB2_220049</name>
</gene>
<keyword evidence="3" id="KW-1185">Reference proteome</keyword>
<dbReference type="AlphaFoldDB" id="A0A8S0XFL2"/>
<sequence>MKKSKTPAEKPVSKSKSKAKTEQPTATVVTGATPEKSSSAQKTPKKTPVVAPQAIAERPEMATPERVGLTAGSIWRYLNKNGATAVAKLVRELQEEEKIIQRSIGWLAQEGKVSLDIIDKIETIGLKN</sequence>
<accession>A0A8S0XFL2</accession>
<proteinExistence type="predicted"/>
<evidence type="ECO:0000256" key="1">
    <source>
        <dbReference type="SAM" id="MobiDB-lite"/>
    </source>
</evidence>
<comment type="caution">
    <text evidence="2">The sequence shown here is derived from an EMBL/GenBank/DDBJ whole genome shotgun (WGS) entry which is preliminary data.</text>
</comment>
<evidence type="ECO:0000313" key="2">
    <source>
        <dbReference type="EMBL" id="CAA9890477.1"/>
    </source>
</evidence>
<dbReference type="Gene3D" id="1.10.10.10">
    <property type="entry name" value="Winged helix-like DNA-binding domain superfamily/Winged helix DNA-binding domain"/>
    <property type="match status" value="1"/>
</dbReference>
<dbReference type="EMBL" id="CADCXN010000050">
    <property type="protein sequence ID" value="CAA9890477.1"/>
    <property type="molecule type" value="Genomic_DNA"/>
</dbReference>
<feature type="region of interest" description="Disordered" evidence="1">
    <location>
        <begin position="1"/>
        <end position="64"/>
    </location>
</feature>
<evidence type="ECO:0000313" key="3">
    <source>
        <dbReference type="Proteomes" id="UP000494216"/>
    </source>
</evidence>
<feature type="compositionally biased region" description="Basic and acidic residues" evidence="1">
    <location>
        <begin position="1"/>
        <end position="12"/>
    </location>
</feature>
<reference evidence="2 3" key="1">
    <citation type="submission" date="2020-02" db="EMBL/GenBank/DDBJ databases">
        <authorList>
            <person name="Hogendoorn C."/>
        </authorList>
    </citation>
    <scope>NUCLEOTIDE SEQUENCE [LARGE SCALE GENOMIC DNA]</scope>
    <source>
        <strain evidence="2">METHB21</strain>
    </source>
</reference>
<dbReference type="Pfam" id="PF10771">
    <property type="entry name" value="DUF2582"/>
    <property type="match status" value="1"/>
</dbReference>
<protein>
    <recommendedName>
        <fullName evidence="4">Winged helix-turn-helix domain-containing protein</fullName>
    </recommendedName>
</protein>
<dbReference type="InterPro" id="IPR019707">
    <property type="entry name" value="DUF2582"/>
</dbReference>
<name>A0A8S0XFL2_9GAMM</name>